<reference evidence="2" key="2">
    <citation type="submission" date="2017-11" db="EMBL/GenBank/DDBJ databases">
        <title>Coralsnake Venomics: Analyses of Venom Gland Transcriptomes and Proteomes of Six Brazilian Taxa.</title>
        <authorList>
            <person name="Aird S.D."/>
            <person name="Jorge da Silva N."/>
            <person name="Qiu L."/>
            <person name="Villar-Briones A."/>
            <person name="Aparecida-Saddi V."/>
            <person name="Campos-Telles M.P."/>
            <person name="Grau M."/>
            <person name="Mikheyev A.S."/>
        </authorList>
    </citation>
    <scope>NUCLEOTIDE SEQUENCE</scope>
    <source>
        <tissue evidence="2">Venom_gland</tissue>
    </source>
</reference>
<dbReference type="EMBL" id="IACJ01102139">
    <property type="protein sequence ID" value="LAA54114.1"/>
    <property type="molecule type" value="Transcribed_RNA"/>
</dbReference>
<keyword evidence="1" id="KW-1133">Transmembrane helix</keyword>
<reference evidence="2" key="1">
    <citation type="submission" date="2017-07" db="EMBL/GenBank/DDBJ databases">
        <authorList>
            <person name="Mikheyev A."/>
            <person name="Grau M."/>
        </authorList>
    </citation>
    <scope>NUCLEOTIDE SEQUENCE</scope>
    <source>
        <tissue evidence="2">Venom_gland</tissue>
    </source>
</reference>
<keyword evidence="1" id="KW-0472">Membrane</keyword>
<evidence type="ECO:0000256" key="1">
    <source>
        <dbReference type="SAM" id="Phobius"/>
    </source>
</evidence>
<organism evidence="2">
    <name type="scientific">Micrurus corallinus</name>
    <name type="common">Brazilian coral snake</name>
    <dbReference type="NCBI Taxonomy" id="54390"/>
    <lineage>
        <taxon>Eukaryota</taxon>
        <taxon>Metazoa</taxon>
        <taxon>Chordata</taxon>
        <taxon>Craniata</taxon>
        <taxon>Vertebrata</taxon>
        <taxon>Euteleostomi</taxon>
        <taxon>Lepidosauria</taxon>
        <taxon>Squamata</taxon>
        <taxon>Bifurcata</taxon>
        <taxon>Unidentata</taxon>
        <taxon>Episquamata</taxon>
        <taxon>Toxicofera</taxon>
        <taxon>Serpentes</taxon>
        <taxon>Colubroidea</taxon>
        <taxon>Elapidae</taxon>
        <taxon>Elapinae</taxon>
        <taxon>Micrurus</taxon>
    </lineage>
</organism>
<proteinExistence type="predicted"/>
<dbReference type="EMBL" id="IACJ01102140">
    <property type="protein sequence ID" value="LAA54119.1"/>
    <property type="molecule type" value="Transcribed_RNA"/>
</dbReference>
<name>A0A2D4G2Y2_MICCO</name>
<protein>
    <submittedName>
        <fullName evidence="2">Uncharacterized protein</fullName>
    </submittedName>
</protein>
<accession>A0A2D4G2Y2</accession>
<dbReference type="AlphaFoldDB" id="A0A2D4G2Y2"/>
<evidence type="ECO:0000313" key="2">
    <source>
        <dbReference type="EMBL" id="LAA54114.1"/>
    </source>
</evidence>
<feature type="transmembrane region" description="Helical" evidence="1">
    <location>
        <begin position="23"/>
        <end position="42"/>
    </location>
</feature>
<keyword evidence="1" id="KW-0812">Transmembrane</keyword>
<sequence length="109" mass="12561">MLVSRSTYLILTNNKKEGQVGTLHLRVFIFIMILVFHSPISFNIKWSKRKKSALVLTSIIQSSQNKNVQDGLVKKWQKCIQFRISTLGVPPGERKKNLTSRCIVNLQYN</sequence>